<feature type="domain" description="Histidine kinase" evidence="9">
    <location>
        <begin position="1120"/>
        <end position="1342"/>
    </location>
</feature>
<dbReference type="GeneID" id="83014763"/>
<dbReference type="InterPro" id="IPR000700">
    <property type="entry name" value="PAS-assoc_C"/>
</dbReference>
<dbReference type="PANTHER" id="PTHR45339">
    <property type="entry name" value="HYBRID SIGNAL TRANSDUCTION HISTIDINE KINASE J"/>
    <property type="match status" value="1"/>
</dbReference>
<dbReference type="RefSeq" id="WP_117894324.1">
    <property type="nucleotide sequence ID" value="NZ_CABJCV010000004.1"/>
</dbReference>
<dbReference type="InterPro" id="IPR000014">
    <property type="entry name" value="PAS"/>
</dbReference>
<dbReference type="InterPro" id="IPR003661">
    <property type="entry name" value="HisK_dim/P_dom"/>
</dbReference>
<dbReference type="SUPFAM" id="SSF52172">
    <property type="entry name" value="CheY-like"/>
    <property type="match status" value="1"/>
</dbReference>
<evidence type="ECO:0000259" key="12">
    <source>
        <dbReference type="PROSITE" id="PS50113"/>
    </source>
</evidence>
<dbReference type="SUPFAM" id="SSF55874">
    <property type="entry name" value="ATPase domain of HSP90 chaperone/DNA topoisomerase II/histidine kinase"/>
    <property type="match status" value="1"/>
</dbReference>
<evidence type="ECO:0000256" key="5">
    <source>
        <dbReference type="ARBA" id="ARBA00022679"/>
    </source>
</evidence>
<dbReference type="PROSITE" id="PS50112">
    <property type="entry name" value="PAS"/>
    <property type="match status" value="1"/>
</dbReference>
<reference evidence="13 14" key="1">
    <citation type="submission" date="2018-08" db="EMBL/GenBank/DDBJ databases">
        <title>A genome reference for cultivated species of the human gut microbiota.</title>
        <authorList>
            <person name="Zou Y."/>
            <person name="Xue W."/>
            <person name="Luo G."/>
        </authorList>
    </citation>
    <scope>NUCLEOTIDE SEQUENCE [LARGE SCALE GENOMIC DNA]</scope>
    <source>
        <strain evidence="13 14">AF24-29</strain>
    </source>
</reference>
<dbReference type="NCBIfam" id="TIGR00229">
    <property type="entry name" value="sensory_box"/>
    <property type="match status" value="2"/>
</dbReference>
<dbReference type="GO" id="GO:0000155">
    <property type="term" value="F:phosphorelay sensor kinase activity"/>
    <property type="evidence" value="ECO:0007669"/>
    <property type="project" value="InterPro"/>
</dbReference>
<feature type="domain" description="PAC" evidence="12">
    <location>
        <begin position="287"/>
        <end position="338"/>
    </location>
</feature>
<dbReference type="PROSITE" id="PS50113">
    <property type="entry name" value="PAC"/>
    <property type="match status" value="2"/>
</dbReference>
<dbReference type="PANTHER" id="PTHR45339:SF1">
    <property type="entry name" value="HYBRID SIGNAL TRANSDUCTION HISTIDINE KINASE J"/>
    <property type="match status" value="1"/>
</dbReference>
<dbReference type="InterPro" id="IPR011006">
    <property type="entry name" value="CheY-like_superfamily"/>
</dbReference>
<dbReference type="PRINTS" id="PR00344">
    <property type="entry name" value="BCTRLSENSOR"/>
</dbReference>
<evidence type="ECO:0000256" key="7">
    <source>
        <dbReference type="ARBA" id="ARBA00023012"/>
    </source>
</evidence>
<keyword evidence="14" id="KW-1185">Reference proteome</keyword>
<dbReference type="InterPro" id="IPR036097">
    <property type="entry name" value="HisK_dim/P_sf"/>
</dbReference>
<evidence type="ECO:0000256" key="4">
    <source>
        <dbReference type="ARBA" id="ARBA00022553"/>
    </source>
</evidence>
<evidence type="ECO:0000259" key="10">
    <source>
        <dbReference type="PROSITE" id="PS50110"/>
    </source>
</evidence>
<dbReference type="InterPro" id="IPR035965">
    <property type="entry name" value="PAS-like_dom_sf"/>
</dbReference>
<dbReference type="PROSITE" id="PS50110">
    <property type="entry name" value="RESPONSE_REGULATORY"/>
    <property type="match status" value="1"/>
</dbReference>
<dbReference type="InterPro" id="IPR004358">
    <property type="entry name" value="Sig_transdc_His_kin-like_C"/>
</dbReference>
<dbReference type="InterPro" id="IPR001610">
    <property type="entry name" value="PAC"/>
</dbReference>
<protein>
    <recommendedName>
        <fullName evidence="3">histidine kinase</fullName>
        <ecNumber evidence="3">2.7.13.3</ecNumber>
    </recommendedName>
</protein>
<dbReference type="Gene3D" id="3.40.50.2300">
    <property type="match status" value="1"/>
</dbReference>
<evidence type="ECO:0000256" key="3">
    <source>
        <dbReference type="ARBA" id="ARBA00012438"/>
    </source>
</evidence>
<dbReference type="CDD" id="cd00130">
    <property type="entry name" value="PAS"/>
    <property type="match status" value="3"/>
</dbReference>
<evidence type="ECO:0000259" key="9">
    <source>
        <dbReference type="PROSITE" id="PS50109"/>
    </source>
</evidence>
<feature type="modified residue" description="4-aspartylphosphate" evidence="8">
    <location>
        <position position="1422"/>
    </location>
</feature>
<name>A0A412G4M8_9FIRM</name>
<dbReference type="Gene3D" id="3.30.565.10">
    <property type="entry name" value="Histidine kinase-like ATPase, C-terminal domain"/>
    <property type="match status" value="1"/>
</dbReference>
<dbReference type="Pfam" id="PF00072">
    <property type="entry name" value="Response_reg"/>
    <property type="match status" value="1"/>
</dbReference>
<keyword evidence="6" id="KW-0418">Kinase</keyword>
<keyword evidence="7" id="KW-0902">Two-component regulatory system</keyword>
<comment type="caution">
    <text evidence="13">The sequence shown here is derived from an EMBL/GenBank/DDBJ whole genome shotgun (WGS) entry which is preliminary data.</text>
</comment>
<sequence>MKSNSAALFVRTAAAQWQPVNKTAQSRNQDPGFTEWLGQVDNNEKPAVWQNPLTQASYTAEIQTLEIAGEAVTLLTLTPEVPAFSTMMEKLWEAVACGLVVCQIDNAQPLYVNAAYRQMFGTPAADFKAAMEAVHPQDRPALQSALAQLRDQHGALQHSFRVWDAARKTYRFIRIDASIRTLPQTGAVLVALLQDVSEQFTLQTQLNTANQKMQEIINAIPGGVAIYKVTDIFETVYFSDGVPALCGYTAEDYHALRLQDAALRIYAEDSERVVARAMEVVRTGTPATLEFRKVHRDGHLVWVRVQISALGEDEGHPLLHCVFHNISDLKEAQLQMNHLVNSIPGGIASYKVENNVFIPTFFSDGVAQLTGHSPQEFQAITGQNAMLAIYPPDRERVEKAALQALVSGEVLDVSYRSPHRDGSLIWIHLNGRRMGPRAEVSQFYAVFTGMSAETRLYQSIADESSDGIYVIGKHNYELYYVSDNHRIFAKDQQAGGRKCYEVLFGKSQPCAFCTLKSHAADNEEHEMSVDQPDRFYATRFRETDWNGIEAYIKHVREITGEVRVRRENERLAQYFQTVVKNLPGGVTVIQSRQAGQLVPEYISEGFAEMAGMSYTAMCQAIQQDFTANIHPQDREMVRGQLLRFIAERQPQGEIVFRMLKQDQSQIWVSSKLSLILDEDGTVHVYAVHHDITKERLEQQRIRQQYNELILEHYRTPGENALVAGHCNITRGRILDIMDYTDSDLLASFGYDREVFFKGLSSLIVEPGPRQYFLDHYLNEPARREFAAGETVQMQECFVQLPKESQGRYVEIKMNMVSTPDTGDVTGILTVTDITEKTISNLILHQLSKINYDFVADIDLGRDTYKILSQNEQTNLLNATHGCYSQWIERLLESHVLPKDKERYERSLKPEYLKSRLQNEDSFTFTFSMRDPSGELRMKNATVSVTDRRLKRICLSRTDITESVREQQGLLRVAAVTFELAGFIDITSKRLIVHTRQTVVENLPPYVVEHYDEAMEKFVSQHTQKEGLEEIRGQFRLAAMLDRLRQDPQGYDFLFPYQDAQGERIKKVSVLWGDADHQTVCLVRADVTEMLAAERRTKKTLENALIQAEEANRAKSDFLSAMSHDIRTPMNAIMGMTALATAHLGDSQRVADCLKKITYSSKHLLSLINDVLDMSKIERSQITLNRVRLRMPEVIEQLAAIMGPQARIKAIQLNISANQIEHAVFYGDALRINQILINILSNAVKFTPEGGTIDFIVEEIPGSDLNQVRYRFTIRDTGIGIEPQFLEHLFDPFARSSQVGQIEGTGLGLSITRGLIELMNGSLQVESQVGQGSTFVIELACEPELNENPDGERPAEGSLSPQADTTLAGRRFLIVEDNLINAEILSGILELADAEFEVCYDGKQAVSRFSEQPEGYYDAILMDIQMPVMNGYEATRVIRQLKRADAGQIPIVAMTANAFAEDVEASAAAGMSAHVAKPIDLDLLYAVLNRVLPEKTKKLNS</sequence>
<dbReference type="InterPro" id="IPR036890">
    <property type="entry name" value="HATPase_C_sf"/>
</dbReference>
<dbReference type="Pfam" id="PF08447">
    <property type="entry name" value="PAS_3"/>
    <property type="match status" value="3"/>
</dbReference>
<feature type="domain" description="PAC" evidence="12">
    <location>
        <begin position="652"/>
        <end position="703"/>
    </location>
</feature>
<dbReference type="SMART" id="SM00448">
    <property type="entry name" value="REC"/>
    <property type="match status" value="1"/>
</dbReference>
<dbReference type="GO" id="GO:0016020">
    <property type="term" value="C:membrane"/>
    <property type="evidence" value="ECO:0007669"/>
    <property type="project" value="UniProtKB-SubCell"/>
</dbReference>
<organism evidence="13 14">
    <name type="scientific">Holdemania filiformis</name>
    <dbReference type="NCBI Taxonomy" id="61171"/>
    <lineage>
        <taxon>Bacteria</taxon>
        <taxon>Bacillati</taxon>
        <taxon>Bacillota</taxon>
        <taxon>Erysipelotrichia</taxon>
        <taxon>Erysipelotrichales</taxon>
        <taxon>Erysipelotrichaceae</taxon>
        <taxon>Holdemania</taxon>
    </lineage>
</organism>
<keyword evidence="5" id="KW-0808">Transferase</keyword>
<feature type="domain" description="PAS" evidence="11">
    <location>
        <begin position="332"/>
        <end position="409"/>
    </location>
</feature>
<dbReference type="InterPro" id="IPR003594">
    <property type="entry name" value="HATPase_dom"/>
</dbReference>
<dbReference type="SMART" id="SM00091">
    <property type="entry name" value="PAS"/>
    <property type="match status" value="4"/>
</dbReference>
<comment type="subcellular location">
    <subcellularLocation>
        <location evidence="2">Membrane</location>
    </subcellularLocation>
</comment>
<evidence type="ECO:0000256" key="6">
    <source>
        <dbReference type="ARBA" id="ARBA00022777"/>
    </source>
</evidence>
<evidence type="ECO:0000256" key="8">
    <source>
        <dbReference type="PROSITE-ProRule" id="PRU00169"/>
    </source>
</evidence>
<dbReference type="InterPro" id="IPR005467">
    <property type="entry name" value="His_kinase_dom"/>
</dbReference>
<dbReference type="Pfam" id="PF02518">
    <property type="entry name" value="HATPase_c"/>
    <property type="match status" value="1"/>
</dbReference>
<dbReference type="CDD" id="cd16922">
    <property type="entry name" value="HATPase_EvgS-ArcB-TorS-like"/>
    <property type="match status" value="1"/>
</dbReference>
<dbReference type="PROSITE" id="PS50109">
    <property type="entry name" value="HIS_KIN"/>
    <property type="match status" value="1"/>
</dbReference>
<dbReference type="EC" id="2.7.13.3" evidence="3"/>
<keyword evidence="4 8" id="KW-0597">Phosphoprotein</keyword>
<dbReference type="SMART" id="SM00387">
    <property type="entry name" value="HATPase_c"/>
    <property type="match status" value="1"/>
</dbReference>
<dbReference type="Gene3D" id="3.30.450.20">
    <property type="entry name" value="PAS domain"/>
    <property type="match status" value="4"/>
</dbReference>
<dbReference type="SUPFAM" id="SSF47384">
    <property type="entry name" value="Homodimeric domain of signal transducing histidine kinase"/>
    <property type="match status" value="1"/>
</dbReference>
<evidence type="ECO:0000256" key="1">
    <source>
        <dbReference type="ARBA" id="ARBA00000085"/>
    </source>
</evidence>
<comment type="catalytic activity">
    <reaction evidence="1">
        <text>ATP + protein L-histidine = ADP + protein N-phospho-L-histidine.</text>
        <dbReference type="EC" id="2.7.13.3"/>
    </reaction>
</comment>
<dbReference type="Pfam" id="PF00512">
    <property type="entry name" value="HisKA"/>
    <property type="match status" value="1"/>
</dbReference>
<dbReference type="SMART" id="SM00388">
    <property type="entry name" value="HisKA"/>
    <property type="match status" value="1"/>
</dbReference>
<evidence type="ECO:0000256" key="2">
    <source>
        <dbReference type="ARBA" id="ARBA00004370"/>
    </source>
</evidence>
<dbReference type="InterPro" id="IPR001789">
    <property type="entry name" value="Sig_transdc_resp-reg_receiver"/>
</dbReference>
<dbReference type="Gene3D" id="1.10.287.130">
    <property type="match status" value="1"/>
</dbReference>
<dbReference type="CDD" id="cd17546">
    <property type="entry name" value="REC_hyHK_CKI1_RcsC-like"/>
    <property type="match status" value="1"/>
</dbReference>
<gene>
    <name evidence="13" type="ORF">DWY25_05010</name>
</gene>
<dbReference type="EMBL" id="QRUP01000004">
    <property type="protein sequence ID" value="RGR75597.1"/>
    <property type="molecule type" value="Genomic_DNA"/>
</dbReference>
<accession>A0A412G4M8</accession>
<evidence type="ECO:0000259" key="11">
    <source>
        <dbReference type="PROSITE" id="PS50112"/>
    </source>
</evidence>
<feature type="domain" description="Response regulatory" evidence="10">
    <location>
        <begin position="1370"/>
        <end position="1491"/>
    </location>
</feature>
<dbReference type="SUPFAM" id="SSF55785">
    <property type="entry name" value="PYP-like sensor domain (PAS domain)"/>
    <property type="match status" value="4"/>
</dbReference>
<evidence type="ECO:0000313" key="13">
    <source>
        <dbReference type="EMBL" id="RGR75597.1"/>
    </source>
</evidence>
<proteinExistence type="predicted"/>
<dbReference type="SMART" id="SM00086">
    <property type="entry name" value="PAC"/>
    <property type="match status" value="4"/>
</dbReference>
<dbReference type="InterPro" id="IPR013655">
    <property type="entry name" value="PAS_fold_3"/>
</dbReference>
<dbReference type="Proteomes" id="UP000284178">
    <property type="component" value="Unassembled WGS sequence"/>
</dbReference>
<dbReference type="FunFam" id="3.30.565.10:FF:000006">
    <property type="entry name" value="Sensor histidine kinase WalK"/>
    <property type="match status" value="1"/>
</dbReference>
<dbReference type="CDD" id="cd00082">
    <property type="entry name" value="HisKA"/>
    <property type="match status" value="1"/>
</dbReference>
<evidence type="ECO:0000313" key="14">
    <source>
        <dbReference type="Proteomes" id="UP000284178"/>
    </source>
</evidence>